<keyword evidence="2" id="KW-1185">Reference proteome</keyword>
<dbReference type="AlphaFoldDB" id="A0A9P4N2H4"/>
<dbReference type="OrthoDB" id="3684920at2759"/>
<name>A0A9P4N2H4_9PLEO</name>
<organism evidence="1 2">
    <name type="scientific">Lojkania enalia</name>
    <dbReference type="NCBI Taxonomy" id="147567"/>
    <lineage>
        <taxon>Eukaryota</taxon>
        <taxon>Fungi</taxon>
        <taxon>Dikarya</taxon>
        <taxon>Ascomycota</taxon>
        <taxon>Pezizomycotina</taxon>
        <taxon>Dothideomycetes</taxon>
        <taxon>Pleosporomycetidae</taxon>
        <taxon>Pleosporales</taxon>
        <taxon>Pleosporales incertae sedis</taxon>
        <taxon>Lojkania</taxon>
    </lineage>
</organism>
<protein>
    <submittedName>
        <fullName evidence="1">Uncharacterized protein</fullName>
    </submittedName>
</protein>
<dbReference type="Proteomes" id="UP000800093">
    <property type="component" value="Unassembled WGS sequence"/>
</dbReference>
<gene>
    <name evidence="1" type="ORF">CC78DRAFT_536819</name>
</gene>
<accession>A0A9P4N2H4</accession>
<dbReference type="EMBL" id="ML986698">
    <property type="protein sequence ID" value="KAF2259769.1"/>
    <property type="molecule type" value="Genomic_DNA"/>
</dbReference>
<evidence type="ECO:0000313" key="1">
    <source>
        <dbReference type="EMBL" id="KAF2259769.1"/>
    </source>
</evidence>
<sequence>MASQTRAERQSVFSAYRKVFAGKNARVRKKKAIRNIVLRHWSSRKITAGDSKIGKVVPILKDAVRRARLRLGGEWQPMRTRST</sequence>
<evidence type="ECO:0000313" key="2">
    <source>
        <dbReference type="Proteomes" id="UP000800093"/>
    </source>
</evidence>
<proteinExistence type="predicted"/>
<reference evidence="2" key="1">
    <citation type="journal article" date="2020" name="Stud. Mycol.">
        <title>101 Dothideomycetes genomes: A test case for predicting lifestyles and emergence of pathogens.</title>
        <authorList>
            <person name="Haridas S."/>
            <person name="Albert R."/>
            <person name="Binder M."/>
            <person name="Bloem J."/>
            <person name="LaButti K."/>
            <person name="Salamov A."/>
            <person name="Andreopoulos B."/>
            <person name="Baker S."/>
            <person name="Barry K."/>
            <person name="Bills G."/>
            <person name="Bluhm B."/>
            <person name="Cannon C."/>
            <person name="Castanera R."/>
            <person name="Culley D."/>
            <person name="Daum C."/>
            <person name="Ezra D."/>
            <person name="Gonzalez J."/>
            <person name="Henrissat B."/>
            <person name="Kuo A."/>
            <person name="Liang C."/>
            <person name="Lipzen A."/>
            <person name="Lutzoni F."/>
            <person name="Magnuson J."/>
            <person name="Mondo S."/>
            <person name="Nolan M."/>
            <person name="Ohm R."/>
            <person name="Pangilinan J."/>
            <person name="Park H.-J."/>
            <person name="Ramirez L."/>
            <person name="Alfaro M."/>
            <person name="Sun H."/>
            <person name="Tritt A."/>
            <person name="Yoshinaga Y."/>
            <person name="Zwiers L.-H."/>
            <person name="Turgeon B."/>
            <person name="Goodwin S."/>
            <person name="Spatafora J."/>
            <person name="Crous P."/>
            <person name="Grigoriev I."/>
        </authorList>
    </citation>
    <scope>NUCLEOTIDE SEQUENCE [LARGE SCALE GENOMIC DNA]</scope>
    <source>
        <strain evidence="2">CBS 304.66</strain>
    </source>
</reference>
<comment type="caution">
    <text evidence="1">The sequence shown here is derived from an EMBL/GenBank/DDBJ whole genome shotgun (WGS) entry which is preliminary data.</text>
</comment>